<dbReference type="AlphaFoldDB" id="A0AAI8YT76"/>
<feature type="compositionally biased region" description="Basic and acidic residues" evidence="1">
    <location>
        <begin position="330"/>
        <end position="341"/>
    </location>
</feature>
<feature type="compositionally biased region" description="Basic and acidic residues" evidence="1">
    <location>
        <begin position="129"/>
        <end position="141"/>
    </location>
</feature>
<sequence>MAVQNAPRASSVYSRATTGQQNFPAPERDGDDASLNEHRMDWPDGVPGAYGYLEQGEKDDEGTTAVGSVSISPTFTSHEVGAVEDAEDVHDAASTSSQETTIRPLQPVNAYMRICSLSQLVSFFKARGRDGARNQRKDRDAAPQPASAGRKRAYTLLPPVRSRHNSVTPRKAENDDAHQNPQEEAKSRLRRRAISSISNVFRRRNSTSEPPWFPGAPWAPELPVSDEGEFMREAFQLVSHHYAHLAAKQGDLSERGVEVGMFRAFHRASREVPDSWLAPEIPERRAGSGRAVALELDDGRVIGLNYQWNPRSMDTMPLSCGSDRQAGWDSKSRAMADAEKE</sequence>
<evidence type="ECO:0000256" key="1">
    <source>
        <dbReference type="SAM" id="MobiDB-lite"/>
    </source>
</evidence>
<gene>
    <name evidence="2" type="ORF">LECACI_7A001542</name>
</gene>
<keyword evidence="3" id="KW-1185">Reference proteome</keyword>
<comment type="caution">
    <text evidence="2">The sequence shown here is derived from an EMBL/GenBank/DDBJ whole genome shotgun (WGS) entry which is preliminary data.</text>
</comment>
<feature type="compositionally biased region" description="Polar residues" evidence="1">
    <location>
        <begin position="7"/>
        <end position="23"/>
    </location>
</feature>
<reference evidence="2" key="1">
    <citation type="submission" date="2023-11" db="EMBL/GenBank/DDBJ databases">
        <authorList>
            <person name="Alioto T."/>
            <person name="Alioto T."/>
            <person name="Gomez Garrido J."/>
        </authorList>
    </citation>
    <scope>NUCLEOTIDE SEQUENCE</scope>
</reference>
<dbReference type="Proteomes" id="UP001296104">
    <property type="component" value="Unassembled WGS sequence"/>
</dbReference>
<evidence type="ECO:0000313" key="2">
    <source>
        <dbReference type="EMBL" id="CAK3843812.1"/>
    </source>
</evidence>
<evidence type="ECO:0000313" key="3">
    <source>
        <dbReference type="Proteomes" id="UP001296104"/>
    </source>
</evidence>
<organism evidence="2 3">
    <name type="scientific">Lecanosticta acicola</name>
    <dbReference type="NCBI Taxonomy" id="111012"/>
    <lineage>
        <taxon>Eukaryota</taxon>
        <taxon>Fungi</taxon>
        <taxon>Dikarya</taxon>
        <taxon>Ascomycota</taxon>
        <taxon>Pezizomycotina</taxon>
        <taxon>Dothideomycetes</taxon>
        <taxon>Dothideomycetidae</taxon>
        <taxon>Mycosphaerellales</taxon>
        <taxon>Mycosphaerellaceae</taxon>
        <taxon>Lecanosticta</taxon>
    </lineage>
</organism>
<feature type="region of interest" description="Disordered" evidence="1">
    <location>
        <begin position="1"/>
        <end position="65"/>
    </location>
</feature>
<proteinExistence type="predicted"/>
<feature type="compositionally biased region" description="Basic and acidic residues" evidence="1">
    <location>
        <begin position="170"/>
        <end position="187"/>
    </location>
</feature>
<accession>A0AAI8YT76</accession>
<name>A0AAI8YT76_9PEZI</name>
<feature type="region of interest" description="Disordered" evidence="1">
    <location>
        <begin position="129"/>
        <end position="191"/>
    </location>
</feature>
<dbReference type="EMBL" id="CAVMBE010000006">
    <property type="protein sequence ID" value="CAK3843812.1"/>
    <property type="molecule type" value="Genomic_DNA"/>
</dbReference>
<protein>
    <submittedName>
        <fullName evidence="2">Uncharacterized protein</fullName>
    </submittedName>
</protein>
<feature type="region of interest" description="Disordered" evidence="1">
    <location>
        <begin position="316"/>
        <end position="341"/>
    </location>
</feature>